<dbReference type="SUPFAM" id="SSF54292">
    <property type="entry name" value="2Fe-2S ferredoxin-like"/>
    <property type="match status" value="1"/>
</dbReference>
<dbReference type="InterPro" id="IPR001041">
    <property type="entry name" value="2Fe-2S_ferredoxin-type"/>
</dbReference>
<dbReference type="PROSITE" id="PS00197">
    <property type="entry name" value="2FE2S_FER_1"/>
    <property type="match status" value="1"/>
</dbReference>
<evidence type="ECO:0000256" key="2">
    <source>
        <dbReference type="ARBA" id="ARBA00022630"/>
    </source>
</evidence>
<dbReference type="InterPro" id="IPR036010">
    <property type="entry name" value="2Fe-2S_ferredoxin-like_sf"/>
</dbReference>
<dbReference type="InterPro" id="IPR050415">
    <property type="entry name" value="MRET"/>
</dbReference>
<evidence type="ECO:0000313" key="11">
    <source>
        <dbReference type="Proteomes" id="UP001597182"/>
    </source>
</evidence>
<keyword evidence="11" id="KW-1185">Reference proteome</keyword>
<keyword evidence="5" id="KW-0560">Oxidoreductase</keyword>
<dbReference type="PANTHER" id="PTHR47354:SF1">
    <property type="entry name" value="CARNITINE MONOOXYGENASE REDUCTASE SUBUNIT"/>
    <property type="match status" value="1"/>
</dbReference>
<protein>
    <submittedName>
        <fullName evidence="10">PDR/VanB family oxidoreductase</fullName>
    </submittedName>
</protein>
<dbReference type="EMBL" id="JBHTMB010000331">
    <property type="protein sequence ID" value="MFD1238054.1"/>
    <property type="molecule type" value="Genomic_DNA"/>
</dbReference>
<proteinExistence type="predicted"/>
<dbReference type="PRINTS" id="PR00409">
    <property type="entry name" value="PHDIOXRDTASE"/>
</dbReference>
<feature type="domain" description="2Fe-2S ferredoxin-type" evidence="8">
    <location>
        <begin position="233"/>
        <end position="320"/>
    </location>
</feature>
<name>A0ABW3VVE6_9PSEU</name>
<dbReference type="Gene3D" id="2.40.30.10">
    <property type="entry name" value="Translation factors"/>
    <property type="match status" value="1"/>
</dbReference>
<dbReference type="InterPro" id="IPR039261">
    <property type="entry name" value="FNR_nucleotide-bd"/>
</dbReference>
<evidence type="ECO:0000256" key="4">
    <source>
        <dbReference type="ARBA" id="ARBA00022723"/>
    </source>
</evidence>
<dbReference type="RefSeq" id="WP_379653393.1">
    <property type="nucleotide sequence ID" value="NZ_JBHTMB010000331.1"/>
</dbReference>
<dbReference type="CDD" id="cd06185">
    <property type="entry name" value="PDR_like"/>
    <property type="match status" value="1"/>
</dbReference>
<dbReference type="Gene3D" id="3.40.50.80">
    <property type="entry name" value="Nucleotide-binding domain of ferredoxin-NADP reductase (FNR) module"/>
    <property type="match status" value="1"/>
</dbReference>
<dbReference type="InterPro" id="IPR017938">
    <property type="entry name" value="Riboflavin_synthase-like_b-brl"/>
</dbReference>
<evidence type="ECO:0000259" key="8">
    <source>
        <dbReference type="PROSITE" id="PS51085"/>
    </source>
</evidence>
<dbReference type="PROSITE" id="PS51384">
    <property type="entry name" value="FAD_FR"/>
    <property type="match status" value="1"/>
</dbReference>
<keyword evidence="7" id="KW-0411">Iron-sulfur</keyword>
<dbReference type="InterPro" id="IPR006058">
    <property type="entry name" value="2Fe2S_fd_BS"/>
</dbReference>
<dbReference type="Pfam" id="PF00175">
    <property type="entry name" value="NAD_binding_1"/>
    <property type="match status" value="1"/>
</dbReference>
<dbReference type="Gene3D" id="3.10.20.30">
    <property type="match status" value="1"/>
</dbReference>
<evidence type="ECO:0000313" key="10">
    <source>
        <dbReference type="EMBL" id="MFD1238054.1"/>
    </source>
</evidence>
<dbReference type="PROSITE" id="PS51085">
    <property type="entry name" value="2FE2S_FER_2"/>
    <property type="match status" value="1"/>
</dbReference>
<dbReference type="CDD" id="cd00207">
    <property type="entry name" value="fer2"/>
    <property type="match status" value="1"/>
</dbReference>
<keyword evidence="2" id="KW-0285">Flavoprotein</keyword>
<organism evidence="10 11">
    <name type="scientific">Pseudonocardia benzenivorans</name>
    <dbReference type="NCBI Taxonomy" id="228005"/>
    <lineage>
        <taxon>Bacteria</taxon>
        <taxon>Bacillati</taxon>
        <taxon>Actinomycetota</taxon>
        <taxon>Actinomycetes</taxon>
        <taxon>Pseudonocardiales</taxon>
        <taxon>Pseudonocardiaceae</taxon>
        <taxon>Pseudonocardia</taxon>
    </lineage>
</organism>
<dbReference type="InterPro" id="IPR012675">
    <property type="entry name" value="Beta-grasp_dom_sf"/>
</dbReference>
<evidence type="ECO:0000259" key="9">
    <source>
        <dbReference type="PROSITE" id="PS51384"/>
    </source>
</evidence>
<dbReference type="InterPro" id="IPR001433">
    <property type="entry name" value="OxRdtase_FAD/NAD-bd"/>
</dbReference>
<dbReference type="Pfam" id="PF00111">
    <property type="entry name" value="Fer2"/>
    <property type="match status" value="1"/>
</dbReference>
<dbReference type="PANTHER" id="PTHR47354">
    <property type="entry name" value="NADH OXIDOREDUCTASE HCR"/>
    <property type="match status" value="1"/>
</dbReference>
<evidence type="ECO:0000256" key="6">
    <source>
        <dbReference type="ARBA" id="ARBA00023004"/>
    </source>
</evidence>
<evidence type="ECO:0000256" key="1">
    <source>
        <dbReference type="ARBA" id="ARBA00001974"/>
    </source>
</evidence>
<keyword evidence="4" id="KW-0479">Metal-binding</keyword>
<comment type="caution">
    <text evidence="10">The sequence shown here is derived from an EMBL/GenBank/DDBJ whole genome shotgun (WGS) entry which is preliminary data.</text>
</comment>
<keyword evidence="6" id="KW-0408">Iron</keyword>
<dbReference type="SUPFAM" id="SSF52343">
    <property type="entry name" value="Ferredoxin reductase-like, C-terminal NADP-linked domain"/>
    <property type="match status" value="1"/>
</dbReference>
<evidence type="ECO:0000256" key="7">
    <source>
        <dbReference type="ARBA" id="ARBA00023014"/>
    </source>
</evidence>
<dbReference type="Proteomes" id="UP001597182">
    <property type="component" value="Unassembled WGS sequence"/>
</dbReference>
<comment type="cofactor">
    <cofactor evidence="1">
        <name>FAD</name>
        <dbReference type="ChEBI" id="CHEBI:57692"/>
    </cofactor>
</comment>
<accession>A0ABW3VVE6</accession>
<dbReference type="InterPro" id="IPR017927">
    <property type="entry name" value="FAD-bd_FR_type"/>
</dbReference>
<gene>
    <name evidence="10" type="ORF">ACFQ34_32640</name>
</gene>
<evidence type="ECO:0000256" key="3">
    <source>
        <dbReference type="ARBA" id="ARBA00022714"/>
    </source>
</evidence>
<feature type="domain" description="FAD-binding FR-type" evidence="9">
    <location>
        <begin position="7"/>
        <end position="109"/>
    </location>
</feature>
<keyword evidence="3" id="KW-0001">2Fe-2S</keyword>
<reference evidence="11" key="1">
    <citation type="journal article" date="2019" name="Int. J. Syst. Evol. Microbiol.">
        <title>The Global Catalogue of Microorganisms (GCM) 10K type strain sequencing project: providing services to taxonomists for standard genome sequencing and annotation.</title>
        <authorList>
            <consortium name="The Broad Institute Genomics Platform"/>
            <consortium name="The Broad Institute Genome Sequencing Center for Infectious Disease"/>
            <person name="Wu L."/>
            <person name="Ma J."/>
        </authorList>
    </citation>
    <scope>NUCLEOTIDE SEQUENCE [LARGE SCALE GENOMIC DNA]</scope>
    <source>
        <strain evidence="11">CCUG 49018</strain>
    </source>
</reference>
<evidence type="ECO:0000256" key="5">
    <source>
        <dbReference type="ARBA" id="ARBA00023002"/>
    </source>
</evidence>
<dbReference type="SUPFAM" id="SSF63380">
    <property type="entry name" value="Riboflavin synthase domain-like"/>
    <property type="match status" value="1"/>
</dbReference>
<sequence>MNVRTPEPELDLVVVDRTVVAAAVVSLALEDPDGAPLPSWRPGAHLDLLLPDDLVRQYSLCGSPADTGSYRVAVLRETAGRGGSVAVHERLRVGDRVRVRGPRNHFPLEPAREYLFLAGGIGITPLLPMIEEVAAGERPWRLYYGGRTHSSMAFAQQLVAEHPEHVTLVPQDEQGPLDLDALLAALRPGTAVYCCGPEGLLAAVEERCGRESGTNLHLERFAPKQDVLGGPESTFTVELAESGMTLEVPPGRSILEVAEEAGVFVMSSCQEGTCGTCETKVLAGTPEHRDSVLSDEEHESGRTMMVCVSRAKSDGLVLDL</sequence>